<evidence type="ECO:0000256" key="1">
    <source>
        <dbReference type="SAM" id="MobiDB-lite"/>
    </source>
</evidence>
<feature type="region of interest" description="Disordered" evidence="1">
    <location>
        <begin position="64"/>
        <end position="88"/>
    </location>
</feature>
<dbReference type="EMBL" id="CAJOBC010004086">
    <property type="protein sequence ID" value="CAF3814141.1"/>
    <property type="molecule type" value="Genomic_DNA"/>
</dbReference>
<reference evidence="3" key="1">
    <citation type="submission" date="2021-02" db="EMBL/GenBank/DDBJ databases">
        <authorList>
            <person name="Nowell W R."/>
        </authorList>
    </citation>
    <scope>NUCLEOTIDE SEQUENCE</scope>
</reference>
<sequence length="510" mass="58583">MNNLVFYQTDIKPTTVISTPLHHPVPSSFNYQPQTDPSVFNVHDFKTTVPPSLLIASQKRKIFDSDGESPSRLSLSDSSVMSTDSFSTQSQRSSIDSILKQSLTTTTTTDEDDGNIDEQEAVIIHKRKLHTKVEAQRRQLEKSRFLELHSILCEPTNSGARYHHLDLLQIAGEKINDLNMRNIDNPIRDSNLTAKEAKYLSIEANNSFIFVQLKEMNNQFDNILYVSESVRRVLNMTPDQFINEKLYNIIHPDDIERIKSELNPLKFNFTPGIKCHLKCKMQISPKKAEYITVTIDGITKYVKESSLFSSTDSSSSSVFVFVGIVHLPLVFKLAEKNRLENIETLRFRCRCSANDWKIFSIDRSYSNCIVDNSTDDNQIIGKCILNFIYNKEQIQKFFEQIFDRNRIAGEQQQKCQLKCNKYLILMDLSVTPFYNPITYQPDFFECTFDSCPSDTTLNQTAEQSLNDNLAFNFDCLEQNSLISLFHQPEDYNGDSDIFIEWLCSPVINAC</sequence>
<dbReference type="SUPFAM" id="SSF55785">
    <property type="entry name" value="PYP-like sensor domain (PAS domain)"/>
    <property type="match status" value="1"/>
</dbReference>
<dbReference type="AlphaFoldDB" id="A0A814JXU1"/>
<protein>
    <recommendedName>
        <fullName evidence="2">PAS domain-containing protein</fullName>
    </recommendedName>
</protein>
<proteinExistence type="predicted"/>
<dbReference type="InterPro" id="IPR000014">
    <property type="entry name" value="PAS"/>
</dbReference>
<evidence type="ECO:0000313" key="5">
    <source>
        <dbReference type="Proteomes" id="UP000663829"/>
    </source>
</evidence>
<dbReference type="InterPro" id="IPR035965">
    <property type="entry name" value="PAS-like_dom_sf"/>
</dbReference>
<dbReference type="OrthoDB" id="10016818at2759"/>
<feature type="domain" description="PAS" evidence="2">
    <location>
        <begin position="223"/>
        <end position="263"/>
    </location>
</feature>
<feature type="compositionally biased region" description="Low complexity" evidence="1">
    <location>
        <begin position="70"/>
        <end position="88"/>
    </location>
</feature>
<keyword evidence="5" id="KW-1185">Reference proteome</keyword>
<dbReference type="PROSITE" id="PS50112">
    <property type="entry name" value="PAS"/>
    <property type="match status" value="1"/>
</dbReference>
<evidence type="ECO:0000313" key="4">
    <source>
        <dbReference type="EMBL" id="CAF3814141.1"/>
    </source>
</evidence>
<dbReference type="PANTHER" id="PTHR23042">
    <property type="entry name" value="CIRCADIAN PROTEIN CLOCK/ARNT/BMAL/PAS"/>
    <property type="match status" value="1"/>
</dbReference>
<dbReference type="SMART" id="SM00091">
    <property type="entry name" value="PAS"/>
    <property type="match status" value="1"/>
</dbReference>
<accession>A0A814JXU1</accession>
<dbReference type="Proteomes" id="UP000681722">
    <property type="component" value="Unassembled WGS sequence"/>
</dbReference>
<dbReference type="Proteomes" id="UP000663829">
    <property type="component" value="Unassembled WGS sequence"/>
</dbReference>
<dbReference type="EMBL" id="CAJNOQ010004084">
    <property type="protein sequence ID" value="CAF1043943.1"/>
    <property type="molecule type" value="Genomic_DNA"/>
</dbReference>
<comment type="caution">
    <text evidence="3">The sequence shown here is derived from an EMBL/GenBank/DDBJ whole genome shotgun (WGS) entry which is preliminary data.</text>
</comment>
<dbReference type="InterPro" id="IPR050933">
    <property type="entry name" value="Circadian_TF"/>
</dbReference>
<dbReference type="CDD" id="cd00130">
    <property type="entry name" value="PAS"/>
    <property type="match status" value="1"/>
</dbReference>
<evidence type="ECO:0000313" key="3">
    <source>
        <dbReference type="EMBL" id="CAF1043943.1"/>
    </source>
</evidence>
<organism evidence="3 5">
    <name type="scientific">Didymodactylos carnosus</name>
    <dbReference type="NCBI Taxonomy" id="1234261"/>
    <lineage>
        <taxon>Eukaryota</taxon>
        <taxon>Metazoa</taxon>
        <taxon>Spiralia</taxon>
        <taxon>Gnathifera</taxon>
        <taxon>Rotifera</taxon>
        <taxon>Eurotatoria</taxon>
        <taxon>Bdelloidea</taxon>
        <taxon>Philodinida</taxon>
        <taxon>Philodinidae</taxon>
        <taxon>Didymodactylos</taxon>
    </lineage>
</organism>
<name>A0A814JXU1_9BILA</name>
<dbReference type="InterPro" id="IPR013655">
    <property type="entry name" value="PAS_fold_3"/>
</dbReference>
<gene>
    <name evidence="3" type="ORF">GPM918_LOCUS15926</name>
    <name evidence="4" type="ORF">SRO942_LOCUS15934</name>
</gene>
<evidence type="ECO:0000259" key="2">
    <source>
        <dbReference type="PROSITE" id="PS50112"/>
    </source>
</evidence>
<dbReference type="Pfam" id="PF08447">
    <property type="entry name" value="PAS_3"/>
    <property type="match status" value="1"/>
</dbReference>
<dbReference type="Gene3D" id="3.30.450.20">
    <property type="entry name" value="PAS domain"/>
    <property type="match status" value="1"/>
</dbReference>